<dbReference type="AlphaFoldDB" id="A0A897NPH0"/>
<dbReference type="GO" id="GO:0004177">
    <property type="term" value="F:aminopeptidase activity"/>
    <property type="evidence" value="ECO:0007669"/>
    <property type="project" value="UniProtKB-KW"/>
</dbReference>
<organism evidence="3 4">
    <name type="scientific">Halapricum desulfuricans</name>
    <dbReference type="NCBI Taxonomy" id="2841257"/>
    <lineage>
        <taxon>Archaea</taxon>
        <taxon>Methanobacteriati</taxon>
        <taxon>Methanobacteriota</taxon>
        <taxon>Stenosarchaea group</taxon>
        <taxon>Halobacteria</taxon>
        <taxon>Halobacteriales</taxon>
        <taxon>Haloarculaceae</taxon>
        <taxon>Halapricum</taxon>
    </lineage>
</organism>
<keyword evidence="4" id="KW-1185">Reference proteome</keyword>
<name>A0A897NPH0_9EURY</name>
<dbReference type="InterPro" id="IPR029058">
    <property type="entry name" value="AB_hydrolase_fold"/>
</dbReference>
<dbReference type="InterPro" id="IPR050300">
    <property type="entry name" value="GDXG_lipolytic_enzyme"/>
</dbReference>
<dbReference type="Pfam" id="PF20434">
    <property type="entry name" value="BD-FAE"/>
    <property type="match status" value="1"/>
</dbReference>
<sequence length="248" mass="26959">MASRVIVERDVLFREFEDRTLRLDTYRPAETDSNPAIVYVHGGAWRAGSKGQFSRYAVEFADRGYVGINPNYRLAPDATMAEMVADVRAGIDWCHEHAESLGVDPDRIAVAGHSAGAHLAALAALAAPEFTGDDSAPPIAALIAFSGVYDVRAEKYAPLVGDRPDAAARSSPITWVDGGAPPTFLGHAVDDETVPIDETDAFYEELLSAGIPADRFRADGGGHTFLYDDMGWYEETTERLADFLDRHL</sequence>
<gene>
    <name evidence="3" type="primary">dAP2</name>
    <name evidence="3" type="ORF">HSEST_1154</name>
</gene>
<dbReference type="EMBL" id="CP064791">
    <property type="protein sequence ID" value="QSG14687.1"/>
    <property type="molecule type" value="Genomic_DNA"/>
</dbReference>
<dbReference type="InterPro" id="IPR049492">
    <property type="entry name" value="BD-FAE-like_dom"/>
</dbReference>
<keyword evidence="1" id="KW-0378">Hydrolase</keyword>
<keyword evidence="3" id="KW-0031">Aminopeptidase</keyword>
<dbReference type="Proteomes" id="UP000663292">
    <property type="component" value="Chromosome"/>
</dbReference>
<evidence type="ECO:0000256" key="1">
    <source>
        <dbReference type="ARBA" id="ARBA00022801"/>
    </source>
</evidence>
<dbReference type="Gene3D" id="3.40.50.1820">
    <property type="entry name" value="alpha/beta hydrolase"/>
    <property type="match status" value="1"/>
</dbReference>
<keyword evidence="3" id="KW-0645">Protease</keyword>
<accession>A0A897NPH0</accession>
<reference evidence="3 4" key="1">
    <citation type="submission" date="2020-11" db="EMBL/GenBank/DDBJ databases">
        <title>Carbohydrate-dependent, anaerobic sulfur respiration: A novel catabolism in halophilic archaea.</title>
        <authorList>
            <person name="Sorokin D.Y."/>
            <person name="Messina E."/>
            <person name="Smedile F."/>
            <person name="La Cono V."/>
            <person name="Hallsworth J.E."/>
            <person name="Yakimov M.M."/>
        </authorList>
    </citation>
    <scope>NUCLEOTIDE SEQUENCE [LARGE SCALE GENOMIC DNA]</scope>
    <source>
        <strain evidence="3 4">HSR-Est</strain>
    </source>
</reference>
<dbReference type="SUPFAM" id="SSF53474">
    <property type="entry name" value="alpha/beta-Hydrolases"/>
    <property type="match status" value="1"/>
</dbReference>
<evidence type="ECO:0000259" key="2">
    <source>
        <dbReference type="Pfam" id="PF20434"/>
    </source>
</evidence>
<evidence type="ECO:0000313" key="3">
    <source>
        <dbReference type="EMBL" id="QSG14687.1"/>
    </source>
</evidence>
<proteinExistence type="predicted"/>
<protein>
    <submittedName>
        <fullName evidence="3">Dipeptidyl aminopeptidase/acylaminoacyl-peptidase</fullName>
    </submittedName>
</protein>
<feature type="domain" description="BD-FAE-like" evidence="2">
    <location>
        <begin position="23"/>
        <end position="206"/>
    </location>
</feature>
<dbReference type="PANTHER" id="PTHR48081">
    <property type="entry name" value="AB HYDROLASE SUPERFAMILY PROTEIN C4A8.06C"/>
    <property type="match status" value="1"/>
</dbReference>
<evidence type="ECO:0000313" key="4">
    <source>
        <dbReference type="Proteomes" id="UP000663292"/>
    </source>
</evidence>